<name>A0A8D5ZK81_9CREN</name>
<dbReference type="AlphaFoldDB" id="A0A8D5ZK81"/>
<reference evidence="2 3" key="1">
    <citation type="submission" date="2021-04" db="EMBL/GenBank/DDBJ databases">
        <title>Complete genome sequence of Stygiolobus sp. KN-1.</title>
        <authorList>
            <person name="Nakamura K."/>
            <person name="Sakai H."/>
            <person name="Kurosawa N."/>
        </authorList>
    </citation>
    <scope>NUCLEOTIDE SEQUENCE [LARGE SCALE GENOMIC DNA]</scope>
    <source>
        <strain evidence="2 3">KN-1</strain>
    </source>
</reference>
<dbReference type="KEGG" id="csty:KN1_22640"/>
<dbReference type="InterPro" id="IPR036390">
    <property type="entry name" value="WH_DNA-bd_sf"/>
</dbReference>
<evidence type="ECO:0000259" key="1">
    <source>
        <dbReference type="Pfam" id="PF12802"/>
    </source>
</evidence>
<evidence type="ECO:0000313" key="2">
    <source>
        <dbReference type="EMBL" id="BCU70967.1"/>
    </source>
</evidence>
<dbReference type="EMBL" id="AP024597">
    <property type="protein sequence ID" value="BCU70967.1"/>
    <property type="molecule type" value="Genomic_DNA"/>
</dbReference>
<protein>
    <submittedName>
        <fullName evidence="2">Transcriptional regulator</fullName>
    </submittedName>
</protein>
<gene>
    <name evidence="2" type="ORF">KN1_22640</name>
</gene>
<dbReference type="RefSeq" id="WP_221287673.1">
    <property type="nucleotide sequence ID" value="NZ_AP024597.1"/>
</dbReference>
<dbReference type="GeneID" id="66163995"/>
<evidence type="ECO:0000313" key="3">
    <source>
        <dbReference type="Proteomes" id="UP000825123"/>
    </source>
</evidence>
<keyword evidence="3" id="KW-1185">Reference proteome</keyword>
<proteinExistence type="predicted"/>
<feature type="domain" description="HTH marR-type" evidence="1">
    <location>
        <begin position="3"/>
        <end position="48"/>
    </location>
</feature>
<dbReference type="Proteomes" id="UP000825123">
    <property type="component" value="Chromosome"/>
</dbReference>
<dbReference type="SUPFAM" id="SSF46785">
    <property type="entry name" value="Winged helix' DNA-binding domain"/>
    <property type="match status" value="1"/>
</dbReference>
<accession>A0A8D5ZK81</accession>
<dbReference type="InterPro" id="IPR000835">
    <property type="entry name" value="HTH_MarR-typ"/>
</dbReference>
<dbReference type="Pfam" id="PF12802">
    <property type="entry name" value="MarR_2"/>
    <property type="match status" value="1"/>
</dbReference>
<dbReference type="Gene3D" id="1.10.10.10">
    <property type="entry name" value="Winged helix-like DNA-binding domain superfamily/Winged helix DNA-binding domain"/>
    <property type="match status" value="1"/>
</dbReference>
<dbReference type="GO" id="GO:0003700">
    <property type="term" value="F:DNA-binding transcription factor activity"/>
    <property type="evidence" value="ECO:0007669"/>
    <property type="project" value="InterPro"/>
</dbReference>
<organism evidence="2 3">
    <name type="scientific">Stygiolobus caldivivus</name>
    <dbReference type="NCBI Taxonomy" id="2824673"/>
    <lineage>
        <taxon>Archaea</taxon>
        <taxon>Thermoproteota</taxon>
        <taxon>Thermoprotei</taxon>
        <taxon>Sulfolobales</taxon>
        <taxon>Sulfolobaceae</taxon>
        <taxon>Stygiolobus</taxon>
    </lineage>
</organism>
<sequence length="93" mass="10927">MDILQIAILTVLSEDEMSIREIEQFLGTRRKRLSRSIQDLERKGFIQKKAYVGNGDVIFGITEQGLEELYKNYLILRDLMKEMEFSVCTKFEC</sequence>
<dbReference type="InterPro" id="IPR036388">
    <property type="entry name" value="WH-like_DNA-bd_sf"/>
</dbReference>